<name>A0A1G2DAZ8_9BACT</name>
<evidence type="ECO:0000313" key="1">
    <source>
        <dbReference type="EMBL" id="OGZ10805.1"/>
    </source>
</evidence>
<protein>
    <submittedName>
        <fullName evidence="1">Uncharacterized protein</fullName>
    </submittedName>
</protein>
<comment type="caution">
    <text evidence="1">The sequence shown here is derived from an EMBL/GenBank/DDBJ whole genome shotgun (WGS) entry which is preliminary data.</text>
</comment>
<dbReference type="EMBL" id="MHLL01000002">
    <property type="protein sequence ID" value="OGZ10805.1"/>
    <property type="molecule type" value="Genomic_DNA"/>
</dbReference>
<organism evidence="1 2">
    <name type="scientific">Candidatus Lloydbacteria bacterium RIFCSPHIGHO2_02_FULL_50_13</name>
    <dbReference type="NCBI Taxonomy" id="1798661"/>
    <lineage>
        <taxon>Bacteria</taxon>
        <taxon>Candidatus Lloydiibacteriota</taxon>
    </lineage>
</organism>
<dbReference type="STRING" id="1798661.A3D65_04480"/>
<sequence length="167" mass="19464">METESARNSLPEQNEKNRMERQFTLDWLKAPCDATKREECMRWENPTITLSVTGDNGKVGQHKVRCFISGEFWWFDKTVLYHGGNVLSADERRFEGGDVVAGWQHSPKTEELEWGRRTYPMFGFTGKYMFADYKGRYSQQQEKIDSELAVLMAEARRDGLVQPKPEK</sequence>
<gene>
    <name evidence="1" type="ORF">A3D65_04480</name>
</gene>
<reference evidence="1 2" key="1">
    <citation type="journal article" date="2016" name="Nat. Commun.">
        <title>Thousands of microbial genomes shed light on interconnected biogeochemical processes in an aquifer system.</title>
        <authorList>
            <person name="Anantharaman K."/>
            <person name="Brown C.T."/>
            <person name="Hug L.A."/>
            <person name="Sharon I."/>
            <person name="Castelle C.J."/>
            <person name="Probst A.J."/>
            <person name="Thomas B.C."/>
            <person name="Singh A."/>
            <person name="Wilkins M.J."/>
            <person name="Karaoz U."/>
            <person name="Brodie E.L."/>
            <person name="Williams K.H."/>
            <person name="Hubbard S.S."/>
            <person name="Banfield J.F."/>
        </authorList>
    </citation>
    <scope>NUCLEOTIDE SEQUENCE [LARGE SCALE GENOMIC DNA]</scope>
</reference>
<proteinExistence type="predicted"/>
<dbReference type="Proteomes" id="UP000177996">
    <property type="component" value="Unassembled WGS sequence"/>
</dbReference>
<evidence type="ECO:0000313" key="2">
    <source>
        <dbReference type="Proteomes" id="UP000177996"/>
    </source>
</evidence>
<dbReference type="AlphaFoldDB" id="A0A1G2DAZ8"/>
<accession>A0A1G2DAZ8</accession>